<feature type="chain" id="PRO_5025505315" evidence="2">
    <location>
        <begin position="28"/>
        <end position="287"/>
    </location>
</feature>
<evidence type="ECO:0000256" key="2">
    <source>
        <dbReference type="SAM" id="SignalP"/>
    </source>
</evidence>
<dbReference type="SUPFAM" id="SSF48726">
    <property type="entry name" value="Immunoglobulin"/>
    <property type="match status" value="1"/>
</dbReference>
<dbReference type="InterPro" id="IPR036179">
    <property type="entry name" value="Ig-like_dom_sf"/>
</dbReference>
<dbReference type="EMBL" id="GIFK01003514">
    <property type="protein sequence ID" value="NBJ61217.1"/>
    <property type="molecule type" value="Transcribed_RNA"/>
</dbReference>
<feature type="compositionally biased region" description="Low complexity" evidence="1">
    <location>
        <begin position="255"/>
        <end position="265"/>
    </location>
</feature>
<accession>A0A6B2EE53</accession>
<evidence type="ECO:0000259" key="3">
    <source>
        <dbReference type="PROSITE" id="PS50835"/>
    </source>
</evidence>
<dbReference type="SMART" id="SM00409">
    <property type="entry name" value="IG"/>
    <property type="match status" value="1"/>
</dbReference>
<dbReference type="PANTHER" id="PTHR21261">
    <property type="entry name" value="BEAT PROTEIN"/>
    <property type="match status" value="1"/>
</dbReference>
<reference evidence="4" key="1">
    <citation type="submission" date="2019-10" db="EMBL/GenBank/DDBJ databases">
        <title>Short sand fly seasons in Tbilisi, Georgia, hinder development of host immunity to saliva of the visceral leishmaniasis vector Phlebotomus kandelakii.</title>
        <authorList>
            <person name="Oliveira F."/>
            <person name="Giorgobiani E."/>
            <person name="Guimaraes-Costa A.B."/>
            <person name="Abdeladhim M."/>
            <person name="Oristian J."/>
            <person name="Tskhvaradze L."/>
            <person name="Tsertsvadze N."/>
            <person name="Zakalashvili M."/>
            <person name="Valenzuela J.G."/>
            <person name="Kamhawi S."/>
        </authorList>
    </citation>
    <scope>NUCLEOTIDE SEQUENCE</scope>
    <source>
        <strain evidence="4">Wild-capture in Tbilisi</strain>
        <tissue evidence="4">Salivary glands</tissue>
    </source>
</reference>
<dbReference type="PROSITE" id="PS51257">
    <property type="entry name" value="PROKAR_LIPOPROTEIN"/>
    <property type="match status" value="1"/>
</dbReference>
<dbReference type="PROSITE" id="PS50835">
    <property type="entry name" value="IG_LIKE"/>
    <property type="match status" value="1"/>
</dbReference>
<dbReference type="InterPro" id="IPR013783">
    <property type="entry name" value="Ig-like_fold"/>
</dbReference>
<evidence type="ECO:0000313" key="4">
    <source>
        <dbReference type="EMBL" id="NBJ61217.1"/>
    </source>
</evidence>
<feature type="signal peptide" evidence="2">
    <location>
        <begin position="1"/>
        <end position="27"/>
    </location>
</feature>
<keyword evidence="2" id="KW-0732">Signal</keyword>
<dbReference type="PANTHER" id="PTHR21261:SF6">
    <property type="entry name" value="BEATEN PATH IIA-RELATED"/>
    <property type="match status" value="1"/>
</dbReference>
<name>A0A6B2EE53_9DIPT</name>
<organism evidence="4">
    <name type="scientific">Phlebotomus kandelakii</name>
    <dbReference type="NCBI Taxonomy" id="1109342"/>
    <lineage>
        <taxon>Eukaryota</taxon>
        <taxon>Metazoa</taxon>
        <taxon>Ecdysozoa</taxon>
        <taxon>Arthropoda</taxon>
        <taxon>Hexapoda</taxon>
        <taxon>Insecta</taxon>
        <taxon>Pterygota</taxon>
        <taxon>Neoptera</taxon>
        <taxon>Endopterygota</taxon>
        <taxon>Diptera</taxon>
        <taxon>Nematocera</taxon>
        <taxon>Psychodoidea</taxon>
        <taxon>Psychodidae</taxon>
        <taxon>Phlebotomus</taxon>
        <taxon>Larroussius</taxon>
    </lineage>
</organism>
<sequence>MAFRQSKLVLLFQFPTILLFMASCGDAARGLRNLTLSIEPAWVRRGQSAQLHCRYEMKGAPLYSVKWYRGNLEFYRYSPFDNPPAKIFPYTGIKVDMSVSNATHVTLRNVGFNLSGNFTCEVTADAPSFYTALATNILTVVELPHSPPTLWTERVKYDPGDMLNANCSSPPSKPPASITFLVNNIPVGHGPTVLHSTHDNLQWATRNLSIQLLPSHYQNGQLVLRCTAEVGALYAESTEAPLGTSRKEPIPERVTSPSSGTSPSPDAATRVIAALLIKVSVIRFLTR</sequence>
<dbReference type="AlphaFoldDB" id="A0A6B2EE53"/>
<dbReference type="InterPro" id="IPR003599">
    <property type="entry name" value="Ig_sub"/>
</dbReference>
<protein>
    <submittedName>
        <fullName evidence="4">Putative platelet endothelial cell adhesion molecule-like protein</fullName>
    </submittedName>
</protein>
<dbReference type="InterPro" id="IPR007110">
    <property type="entry name" value="Ig-like_dom"/>
</dbReference>
<dbReference type="FunFam" id="2.60.40.10:FF:000437">
    <property type="entry name" value="Beat-IIIc, isoform A"/>
    <property type="match status" value="1"/>
</dbReference>
<evidence type="ECO:0000256" key="1">
    <source>
        <dbReference type="SAM" id="MobiDB-lite"/>
    </source>
</evidence>
<feature type="domain" description="Ig-like" evidence="3">
    <location>
        <begin position="15"/>
        <end position="139"/>
    </location>
</feature>
<feature type="region of interest" description="Disordered" evidence="1">
    <location>
        <begin position="240"/>
        <end position="266"/>
    </location>
</feature>
<dbReference type="Gene3D" id="2.60.40.10">
    <property type="entry name" value="Immunoglobulins"/>
    <property type="match status" value="2"/>
</dbReference>
<proteinExistence type="predicted"/>